<evidence type="ECO:0000313" key="15">
    <source>
        <dbReference type="Proteomes" id="UP000235786"/>
    </source>
</evidence>
<dbReference type="InterPro" id="IPR011527">
    <property type="entry name" value="ABC1_TM_dom"/>
</dbReference>
<keyword evidence="4" id="KW-1003">Cell membrane</keyword>
<feature type="domain" description="ABC transmembrane type-1" evidence="13">
    <location>
        <begin position="64"/>
        <end position="353"/>
    </location>
</feature>
<evidence type="ECO:0000256" key="7">
    <source>
        <dbReference type="ARBA" id="ARBA00022741"/>
    </source>
</evidence>
<dbReference type="PROSITE" id="PS00211">
    <property type="entry name" value="ABC_TRANSPORTER_1"/>
    <property type="match status" value="2"/>
</dbReference>
<dbReference type="SUPFAM" id="SSF52540">
    <property type="entry name" value="P-loop containing nucleoside triphosphate hydrolases"/>
    <property type="match status" value="2"/>
</dbReference>
<dbReference type="InterPro" id="IPR036640">
    <property type="entry name" value="ABC1_TM_sf"/>
</dbReference>
<dbReference type="CDD" id="cd18577">
    <property type="entry name" value="ABC_6TM_Pgp_ABCB1_D1_like"/>
    <property type="match status" value="1"/>
</dbReference>
<dbReference type="GO" id="GO:0005524">
    <property type="term" value="F:ATP binding"/>
    <property type="evidence" value="ECO:0007669"/>
    <property type="project" value="UniProtKB-KW"/>
</dbReference>
<feature type="transmembrane region" description="Helical" evidence="11">
    <location>
        <begin position="187"/>
        <end position="206"/>
    </location>
</feature>
<keyword evidence="15" id="KW-1185">Reference proteome</keyword>
<comment type="similarity">
    <text evidence="2">Belongs to the ABC transporter superfamily. ABCB family. Multidrug resistance exporter (TC 3.A.1.201) subfamily.</text>
</comment>
<feature type="transmembrane region" description="Helical" evidence="11">
    <location>
        <begin position="111"/>
        <end position="135"/>
    </location>
</feature>
<keyword evidence="9 11" id="KW-1133">Transmembrane helix</keyword>
<evidence type="ECO:0000256" key="9">
    <source>
        <dbReference type="ARBA" id="ARBA00022989"/>
    </source>
</evidence>
<dbReference type="CDD" id="cd03249">
    <property type="entry name" value="ABC_MTABC3_MDL1_MDL2"/>
    <property type="match status" value="2"/>
</dbReference>
<dbReference type="SUPFAM" id="SSF90123">
    <property type="entry name" value="ABC transporter transmembrane region"/>
    <property type="match status" value="2"/>
</dbReference>
<dbReference type="GO" id="GO:0016887">
    <property type="term" value="F:ATP hydrolysis activity"/>
    <property type="evidence" value="ECO:0007669"/>
    <property type="project" value="InterPro"/>
</dbReference>
<dbReference type="GO" id="GO:0005743">
    <property type="term" value="C:mitochondrial inner membrane"/>
    <property type="evidence" value="ECO:0007669"/>
    <property type="project" value="TreeGrafter"/>
</dbReference>
<evidence type="ECO:0000256" key="1">
    <source>
        <dbReference type="ARBA" id="ARBA00004141"/>
    </source>
</evidence>
<feature type="transmembrane region" description="Helical" evidence="11">
    <location>
        <begin position="717"/>
        <end position="742"/>
    </location>
</feature>
<dbReference type="Proteomes" id="UP000235786">
    <property type="component" value="Unassembled WGS sequence"/>
</dbReference>
<sequence length="1288" mass="139628">MATTQPASSVASHEDLKVGNEDHANDLTEEEQGILAKQLDLPLVQASYWMLYRYATKTDLLIIAISTFFAIVSGVVFPLMTVVFGSLTSTFHSFFSNNPDVSSFRHEISHLSLYFVYLGIGAFVSNYISTVGFIYTGEHITQKLRQKYLAAILSQNVAFFDKLGAGEVTTRITGDMATIQDGISHKVGLTIAGVAMFVAALVVGFVKNWKLTLIMLSVVVAMVLAMSSISKLLVAFKQKAGEFSGTGATVAEEVFSSIRNATALGTQERLAKEYDGYLSKAETWGFKVRAVTGLILATMIAIICFAYGLAFWEGSRLLVKGEMNVGQIITVLLATMMGANMLGQVAPHIQAFAVASATAGPIFSVIERPSTEANTDHQTLDEVHGEIELKAVKHVYPSRPEMVVMHDVDLVIPAGKVTALVGASGSGKSTIIGLVERFYTPIRGQVLLDGHDIQTLDVKWLRRQMALVSQEPVLFGTSVFANIAHGLIGSKFSDATEAEKKDLVVNAAKMANAHSFITSLPEGYETNVGERGFLLSGGQKQRIAIARAVISDPRILLLDEATSALDTKSEAVVQDALEAASQGRTTIVIAHRLSTIKDADNIVVMSEGSIIEQGTHEELVHKHGEYFKLLEAQKLAVEQDPNPGSDTHPDTVVDVDYSQLALTHSKTTSVQEKTLNLTKTFTEKSGHETIGKKAKQESPYSLWTLISFIASFNKPEIGIMIIGLFCSILGGSAMPLQALFLGHEISALSLPSDQYGKLRHDVNFWSLMFFVLGIGVLSAYLGQGITFAYGSERLIFRARSRAIRSILRQDIAFFDLPENSSGALVSLLSTDVTSLAGMSGATLGAIFNALTTIIVALTLGCAISWRLGLVCATAMPVLICCGFLRFHMMAQFGKQSRSAYLVSASYACEATAAIRTIASLTREDDVMETYDGMLVEQTAKDLKSTLRSSVLFALSQAGMLFASALGFWYGGTLISNHELSIQDFFIAYAAVIFGAQATGGVFSYAPDMGRSKQAAETLRSLFDRVPEIDSWSDEGAKLDHVEGSIEFRDVKFQYPTRTAQKVLKGVDLTFKPGQYVALVGPSGCGKSTIISLIERFYDPTHGAIFLDGKDVSSLNIRDYRSHIALVSQEPVLYSGTIRENIMLGTEAEVGEEEVVNACKDANIYDFIISLPAGLDTVVGSKGVMLSGGQKQRVAIARALIRDPKILLLDEATSALDSTSEKLVQEALDRVSKGRTTISVAHRLSTIQNADIIYVIDQGQVVESGNHESLLEARGRYSELVQMQRMKKS</sequence>
<dbReference type="InterPro" id="IPR003593">
    <property type="entry name" value="AAA+_ATPase"/>
</dbReference>
<dbReference type="Pfam" id="PF00005">
    <property type="entry name" value="ABC_tran"/>
    <property type="match status" value="2"/>
</dbReference>
<dbReference type="EMBL" id="KZ613954">
    <property type="protein sequence ID" value="PMD34237.1"/>
    <property type="molecule type" value="Genomic_DNA"/>
</dbReference>
<keyword evidence="5 11" id="KW-0812">Transmembrane</keyword>
<dbReference type="Gene3D" id="3.40.50.300">
    <property type="entry name" value="P-loop containing nucleotide triphosphate hydrolases"/>
    <property type="match status" value="2"/>
</dbReference>
<keyword evidence="7" id="KW-0547">Nucleotide-binding</keyword>
<feature type="transmembrane region" description="Helical" evidence="11">
    <location>
        <begin position="324"/>
        <end position="342"/>
    </location>
</feature>
<evidence type="ECO:0000256" key="4">
    <source>
        <dbReference type="ARBA" id="ARBA00022475"/>
    </source>
</evidence>
<feature type="transmembrane region" description="Helical" evidence="11">
    <location>
        <begin position="985"/>
        <end position="1005"/>
    </location>
</feature>
<dbReference type="GO" id="GO:0090374">
    <property type="term" value="P:oligopeptide export from mitochondrion"/>
    <property type="evidence" value="ECO:0007669"/>
    <property type="project" value="TreeGrafter"/>
</dbReference>
<feature type="transmembrane region" description="Helical" evidence="11">
    <location>
        <begin position="60"/>
        <end position="91"/>
    </location>
</feature>
<protein>
    <submittedName>
        <fullName evidence="14">ABC transporter</fullName>
    </submittedName>
</protein>
<feature type="transmembrane region" description="Helical" evidence="11">
    <location>
        <begin position="950"/>
        <end position="970"/>
    </location>
</feature>
<dbReference type="GO" id="GO:0015421">
    <property type="term" value="F:ABC-type oligopeptide transporter activity"/>
    <property type="evidence" value="ECO:0007669"/>
    <property type="project" value="TreeGrafter"/>
</dbReference>
<evidence type="ECO:0000256" key="6">
    <source>
        <dbReference type="ARBA" id="ARBA00022737"/>
    </source>
</evidence>
<dbReference type="STRING" id="1149755.A0A2J6R6U0"/>
<evidence type="ECO:0000256" key="3">
    <source>
        <dbReference type="ARBA" id="ARBA00022448"/>
    </source>
</evidence>
<gene>
    <name evidence="14" type="ORF">L207DRAFT_517438</name>
</gene>
<name>A0A2J6R6U0_HYAVF</name>
<dbReference type="InterPro" id="IPR017871">
    <property type="entry name" value="ABC_transporter-like_CS"/>
</dbReference>
<keyword evidence="6" id="KW-0677">Repeat</keyword>
<feature type="transmembrane region" description="Helical" evidence="11">
    <location>
        <begin position="863"/>
        <end position="886"/>
    </location>
</feature>
<organism evidence="14 15">
    <name type="scientific">Hyaloscypha variabilis (strain UAMH 11265 / GT02V1 / F)</name>
    <name type="common">Meliniomyces variabilis</name>
    <dbReference type="NCBI Taxonomy" id="1149755"/>
    <lineage>
        <taxon>Eukaryota</taxon>
        <taxon>Fungi</taxon>
        <taxon>Dikarya</taxon>
        <taxon>Ascomycota</taxon>
        <taxon>Pezizomycotina</taxon>
        <taxon>Leotiomycetes</taxon>
        <taxon>Helotiales</taxon>
        <taxon>Hyaloscyphaceae</taxon>
        <taxon>Hyaloscypha</taxon>
        <taxon>Hyaloscypha variabilis</taxon>
    </lineage>
</organism>
<feature type="transmembrane region" description="Helical" evidence="11">
    <location>
        <begin position="762"/>
        <end position="789"/>
    </location>
</feature>
<dbReference type="PROSITE" id="PS50893">
    <property type="entry name" value="ABC_TRANSPORTER_2"/>
    <property type="match status" value="2"/>
</dbReference>
<keyword evidence="3" id="KW-0813">Transport</keyword>
<dbReference type="Pfam" id="PF00664">
    <property type="entry name" value="ABC_membrane"/>
    <property type="match status" value="2"/>
</dbReference>
<feature type="transmembrane region" description="Helical" evidence="11">
    <location>
        <begin position="835"/>
        <end position="857"/>
    </location>
</feature>
<keyword evidence="10 11" id="KW-0472">Membrane</keyword>
<feature type="domain" description="ABC transporter" evidence="12">
    <location>
        <begin position="387"/>
        <end position="632"/>
    </location>
</feature>
<dbReference type="PANTHER" id="PTHR43394">
    <property type="entry name" value="ATP-DEPENDENT PERMEASE MDL1, MITOCHONDRIAL"/>
    <property type="match status" value="1"/>
</dbReference>
<dbReference type="Gene3D" id="1.20.1560.10">
    <property type="entry name" value="ABC transporter type 1, transmembrane domain"/>
    <property type="match status" value="2"/>
</dbReference>
<feature type="domain" description="ABC transmembrane type-1" evidence="13">
    <location>
        <begin position="721"/>
        <end position="1010"/>
    </location>
</feature>
<keyword evidence="8" id="KW-0067">ATP-binding</keyword>
<dbReference type="InterPro" id="IPR003439">
    <property type="entry name" value="ABC_transporter-like_ATP-bd"/>
</dbReference>
<evidence type="ECO:0000256" key="11">
    <source>
        <dbReference type="SAM" id="Phobius"/>
    </source>
</evidence>
<dbReference type="FunFam" id="3.40.50.300:FF:000302">
    <property type="entry name" value="ATP-binding cassette subfamily B member 5"/>
    <property type="match status" value="1"/>
</dbReference>
<evidence type="ECO:0000256" key="10">
    <source>
        <dbReference type="ARBA" id="ARBA00023136"/>
    </source>
</evidence>
<dbReference type="FunFam" id="1.20.1560.10:FF:000102">
    <property type="entry name" value="ABC multidrug transporter Mdr1"/>
    <property type="match status" value="1"/>
</dbReference>
<dbReference type="InterPro" id="IPR027417">
    <property type="entry name" value="P-loop_NTPase"/>
</dbReference>
<proteinExistence type="inferred from homology"/>
<evidence type="ECO:0000256" key="5">
    <source>
        <dbReference type="ARBA" id="ARBA00022692"/>
    </source>
</evidence>
<accession>A0A2J6R6U0</accession>
<reference evidence="14 15" key="1">
    <citation type="submission" date="2016-04" db="EMBL/GenBank/DDBJ databases">
        <title>A degradative enzymes factory behind the ericoid mycorrhizal symbiosis.</title>
        <authorList>
            <consortium name="DOE Joint Genome Institute"/>
            <person name="Martino E."/>
            <person name="Morin E."/>
            <person name="Grelet G."/>
            <person name="Kuo A."/>
            <person name="Kohler A."/>
            <person name="Daghino S."/>
            <person name="Barry K."/>
            <person name="Choi C."/>
            <person name="Cichocki N."/>
            <person name="Clum A."/>
            <person name="Copeland A."/>
            <person name="Hainaut M."/>
            <person name="Haridas S."/>
            <person name="Labutti K."/>
            <person name="Lindquist E."/>
            <person name="Lipzen A."/>
            <person name="Khouja H.-R."/>
            <person name="Murat C."/>
            <person name="Ohm R."/>
            <person name="Olson A."/>
            <person name="Spatafora J."/>
            <person name="Veneault-Fourrey C."/>
            <person name="Henrissat B."/>
            <person name="Grigoriev I."/>
            <person name="Martin F."/>
            <person name="Perotto S."/>
        </authorList>
    </citation>
    <scope>NUCLEOTIDE SEQUENCE [LARGE SCALE GENOMIC DNA]</scope>
    <source>
        <strain evidence="14 15">F</strain>
    </source>
</reference>
<dbReference type="SMART" id="SM00382">
    <property type="entry name" value="AAA"/>
    <property type="match status" value="2"/>
</dbReference>
<dbReference type="PROSITE" id="PS50929">
    <property type="entry name" value="ABC_TM1F"/>
    <property type="match status" value="2"/>
</dbReference>
<comment type="subcellular location">
    <subcellularLocation>
        <location evidence="1">Membrane</location>
        <topology evidence="1">Multi-pass membrane protein</topology>
    </subcellularLocation>
</comment>
<feature type="transmembrane region" description="Helical" evidence="11">
    <location>
        <begin position="212"/>
        <end position="234"/>
    </location>
</feature>
<feature type="transmembrane region" description="Helical" evidence="11">
    <location>
        <begin position="290"/>
        <end position="312"/>
    </location>
</feature>
<evidence type="ECO:0000259" key="12">
    <source>
        <dbReference type="PROSITE" id="PS50893"/>
    </source>
</evidence>
<dbReference type="OrthoDB" id="6500128at2759"/>
<dbReference type="CDD" id="cd18578">
    <property type="entry name" value="ABC_6TM_Pgp_ABCB1_D2_like"/>
    <property type="match status" value="1"/>
</dbReference>
<evidence type="ECO:0000313" key="14">
    <source>
        <dbReference type="EMBL" id="PMD34237.1"/>
    </source>
</evidence>
<evidence type="ECO:0000256" key="2">
    <source>
        <dbReference type="ARBA" id="ARBA00007577"/>
    </source>
</evidence>
<dbReference type="FunFam" id="3.40.50.300:FF:000251">
    <property type="entry name" value="ABC transporter B family member 19"/>
    <property type="match status" value="1"/>
</dbReference>
<dbReference type="PANTHER" id="PTHR43394:SF11">
    <property type="entry name" value="ATP-BINDING CASSETTE TRANSPORTER"/>
    <property type="match status" value="1"/>
</dbReference>
<evidence type="ECO:0000259" key="13">
    <source>
        <dbReference type="PROSITE" id="PS50929"/>
    </source>
</evidence>
<feature type="domain" description="ABC transporter" evidence="12">
    <location>
        <begin position="1045"/>
        <end position="1282"/>
    </location>
</feature>
<evidence type="ECO:0000256" key="8">
    <source>
        <dbReference type="ARBA" id="ARBA00022840"/>
    </source>
</evidence>
<dbReference type="InterPro" id="IPR039421">
    <property type="entry name" value="Type_1_exporter"/>
</dbReference>